<feature type="binding site" evidence="14">
    <location>
        <position position="111"/>
    </location>
    <ligand>
        <name>heme c</name>
        <dbReference type="ChEBI" id="CHEBI:61717"/>
        <label>1</label>
        <note>covalent</note>
    </ligand>
</feature>
<evidence type="ECO:0000313" key="13">
    <source>
        <dbReference type="Proteomes" id="UP000239724"/>
    </source>
</evidence>
<organism evidence="12 13">
    <name type="scientific">Rhodopila globiformis</name>
    <name type="common">Rhodopseudomonas globiformis</name>
    <dbReference type="NCBI Taxonomy" id="1071"/>
    <lineage>
        <taxon>Bacteria</taxon>
        <taxon>Pseudomonadati</taxon>
        <taxon>Pseudomonadota</taxon>
        <taxon>Alphaproteobacteria</taxon>
        <taxon>Acetobacterales</taxon>
        <taxon>Acetobacteraceae</taxon>
        <taxon>Rhodopila</taxon>
    </lineage>
</organism>
<dbReference type="PDB" id="7XXF">
    <property type="method" value="EM"/>
    <property type="resolution" value="2.24 A"/>
    <property type="chains" value="C=1-344"/>
</dbReference>
<accession>A0A2S6NEK5</accession>
<feature type="binding site" evidence="14">
    <location>
        <position position="320"/>
    </location>
    <ligand>
        <name>heme c</name>
        <dbReference type="ChEBI" id="CHEBI:61717"/>
        <label>3</label>
        <note>axial binding residue</note>
    </ligand>
    <ligandPart>
        <name>Fe</name>
        <dbReference type="ChEBI" id="CHEBI:18248"/>
    </ligandPart>
</feature>
<keyword evidence="9" id="KW-0674">Reaction center</keyword>
<feature type="binding site" description="covalent" evidence="10">
    <location>
        <position position="256"/>
    </location>
    <ligand>
        <name>heme</name>
        <dbReference type="ChEBI" id="CHEBI:30413"/>
        <label>3</label>
    </ligand>
</feature>
<feature type="binding site" evidence="14">
    <location>
        <position position="304"/>
    </location>
    <ligand>
        <name>heme c</name>
        <dbReference type="ChEBI" id="CHEBI:61717"/>
        <label>2</label>
    </ligand>
</feature>
<evidence type="ECO:0000256" key="2">
    <source>
        <dbReference type="ARBA" id="ARBA00015978"/>
    </source>
</evidence>
<dbReference type="OrthoDB" id="9813732at2"/>
<evidence type="ECO:0000256" key="9">
    <source>
        <dbReference type="PIRNR" id="PIRNR000017"/>
    </source>
</evidence>
<dbReference type="SUPFAM" id="SSF48695">
    <property type="entry name" value="Multiheme cytochromes"/>
    <property type="match status" value="1"/>
</dbReference>
<dbReference type="InterPro" id="IPR003158">
    <property type="entry name" value="Photosyn_RC_cyt_c-su"/>
</dbReference>
<evidence type="ECO:0000256" key="5">
    <source>
        <dbReference type="ARBA" id="ARBA00022617"/>
    </source>
</evidence>
<dbReference type="GO" id="GO:0030077">
    <property type="term" value="C:plasma membrane light-harvesting complex"/>
    <property type="evidence" value="ECO:0007669"/>
    <property type="project" value="InterPro"/>
</dbReference>
<dbReference type="EMBL" id="NHRY01000156">
    <property type="protein sequence ID" value="PPQ33043.1"/>
    <property type="molecule type" value="Genomic_DNA"/>
</dbReference>
<feature type="binding site" description="axial binding residue" evidence="11">
    <location>
        <position position="115"/>
    </location>
    <ligand>
        <name>heme</name>
        <dbReference type="ChEBI" id="CHEBI:30413"/>
        <label>1</label>
    </ligand>
    <ligandPart>
        <name>Fe</name>
        <dbReference type="ChEBI" id="CHEBI:18248"/>
    </ligandPart>
</feature>
<gene>
    <name evidence="12" type="ORF">CCS01_15130</name>
</gene>
<evidence type="ECO:0000256" key="8">
    <source>
        <dbReference type="ARBA" id="ARBA00023004"/>
    </source>
</evidence>
<feature type="binding site" evidence="14">
    <location>
        <position position="132"/>
    </location>
    <ligand>
        <name>heme c</name>
        <dbReference type="ChEBI" id="CHEBI:61717"/>
        <label>1</label>
    </ligand>
</feature>
<feature type="binding site" evidence="14">
    <location>
        <position position="134"/>
    </location>
    <ligand>
        <name>heme c</name>
        <dbReference type="ChEBI" id="CHEBI:61717"/>
        <label>2</label>
        <note>axial binding residue</note>
    </ligand>
    <ligandPart>
        <name>Fe</name>
        <dbReference type="ChEBI" id="CHEBI:18248"/>
    </ligandPart>
</feature>
<keyword evidence="5 9" id="KW-0349">Heme</keyword>
<name>A0A2S6NEK5_RHOGL</name>
<evidence type="ECO:0000256" key="3">
    <source>
        <dbReference type="ARBA" id="ARBA00022448"/>
    </source>
</evidence>
<dbReference type="GO" id="GO:0020037">
    <property type="term" value="F:heme binding"/>
    <property type="evidence" value="ECO:0007669"/>
    <property type="project" value="InterPro"/>
</dbReference>
<feature type="binding site" evidence="14">
    <location>
        <position position="256"/>
    </location>
    <ligand>
        <name>heme c</name>
        <dbReference type="ChEBI" id="CHEBI:61717"/>
        <label>4</label>
        <note>covalent</note>
    </ligand>
</feature>
<feature type="binding site" evidence="14">
    <location>
        <position position="221"/>
    </location>
    <ligand>
        <name>heme c</name>
        <dbReference type="ChEBI" id="CHEBI:61717"/>
        <label>4</label>
    </ligand>
</feature>
<feature type="binding site" evidence="14">
    <location>
        <position position="245"/>
    </location>
    <ligand>
        <name>heme c</name>
        <dbReference type="ChEBI" id="CHEBI:61717"/>
        <label>4</label>
        <note>axial binding residue</note>
    </ligand>
    <ligandPart>
        <name>Fe</name>
        <dbReference type="ChEBI" id="CHEBI:18248"/>
    </ligandPart>
</feature>
<dbReference type="AlphaFoldDB" id="A0A2S6NEK5"/>
<comment type="PTM">
    <text evidence="9 10">Binds 4 heme groups per subunit.</text>
</comment>
<feature type="binding site" description="axial binding residue" evidence="11">
    <location>
        <position position="260"/>
    </location>
    <ligand>
        <name>heme</name>
        <dbReference type="ChEBI" id="CHEBI:30413"/>
        <label>3</label>
    </ligand>
    <ligandPart>
        <name>Fe</name>
        <dbReference type="ChEBI" id="CHEBI:18248"/>
    </ligandPart>
</feature>
<feature type="binding site" evidence="14">
    <location>
        <position position="283"/>
    </location>
    <ligand>
        <name>heme c</name>
        <dbReference type="ChEBI" id="CHEBI:61717"/>
        <label>4</label>
    </ligand>
</feature>
<evidence type="ECO:0000256" key="11">
    <source>
        <dbReference type="PIRSR" id="PIRSR000017-2"/>
    </source>
</evidence>
<dbReference type="Pfam" id="PF02276">
    <property type="entry name" value="CytoC_RC"/>
    <property type="match status" value="1"/>
</dbReference>
<dbReference type="GO" id="GO:0019684">
    <property type="term" value="P:photosynthesis, light reaction"/>
    <property type="evidence" value="ECO:0007669"/>
    <property type="project" value="InterPro"/>
</dbReference>
<dbReference type="InterPro" id="IPR023119">
    <property type="entry name" value="Multihaem_cyt_PRC_cyt_su-like"/>
</dbReference>
<feature type="binding site" evidence="14">
    <location>
        <position position="82"/>
    </location>
    <ligand>
        <name>heme c</name>
        <dbReference type="ChEBI" id="CHEBI:61717"/>
        <label>1</label>
    </ligand>
</feature>
<dbReference type="PIRSF" id="PIRSF000017">
    <property type="entry name" value="RC_cytochrome"/>
    <property type="match status" value="1"/>
</dbReference>
<feature type="binding site" description="covalent" evidence="10">
    <location>
        <position position="319"/>
    </location>
    <ligand>
        <name>heme</name>
        <dbReference type="ChEBI" id="CHEBI:30413"/>
        <label>4</label>
    </ligand>
</feature>
<feature type="binding site" description="covalent" evidence="10">
    <location>
        <position position="259"/>
    </location>
    <ligand>
        <name>heme</name>
        <dbReference type="ChEBI" id="CHEBI:30413"/>
        <label>3</label>
    </ligand>
</feature>
<feature type="binding site" description="covalent" evidence="10">
    <location>
        <position position="316"/>
    </location>
    <ligand>
        <name>heme</name>
        <dbReference type="ChEBI" id="CHEBI:30413"/>
        <label>4</label>
    </ligand>
</feature>
<evidence type="ECO:0000256" key="6">
    <source>
        <dbReference type="ARBA" id="ARBA00022723"/>
    </source>
</evidence>
<feature type="binding site" evidence="14">
    <location>
        <position position="148"/>
    </location>
    <ligand>
        <name>heme c</name>
        <dbReference type="ChEBI" id="CHEBI:61717"/>
        <label>3</label>
        <note>axial binding residue</note>
    </ligand>
    <ligandPart>
        <name>Fe</name>
        <dbReference type="ChEBI" id="CHEBI:18248"/>
    </ligandPart>
</feature>
<keyword evidence="8 9" id="KW-0408">Iron</keyword>
<feature type="binding site" evidence="14">
    <location>
        <position position="316"/>
    </location>
    <ligand>
        <name>heme c</name>
        <dbReference type="ChEBI" id="CHEBI:61717"/>
        <label>3</label>
        <note>covalent</note>
    </ligand>
</feature>
<dbReference type="NCBIfam" id="NF040706">
    <property type="entry name" value="photo_cyt_PufC"/>
    <property type="match status" value="1"/>
</dbReference>
<keyword evidence="14" id="KW-0002">3D-structure</keyword>
<feature type="binding site" description="axial binding residue" evidence="11">
    <location>
        <position position="320"/>
    </location>
    <ligand>
        <name>heme</name>
        <dbReference type="ChEBI" id="CHEBI:30413"/>
        <label>4</label>
    </ligand>
    <ligandPart>
        <name>Fe</name>
        <dbReference type="ChEBI" id="CHEBI:18248"/>
    </ligandPart>
</feature>
<keyword evidence="4 9" id="KW-0602">Photosynthesis</keyword>
<feature type="binding site" evidence="14">
    <location>
        <position position="260"/>
    </location>
    <ligand>
        <name>heme c</name>
        <dbReference type="ChEBI" id="CHEBI:61717"/>
        <label>4</label>
        <note>axial binding residue</note>
    </ligand>
    <ligandPart>
        <name>Fe</name>
        <dbReference type="ChEBI" id="CHEBI:18248"/>
    </ligandPart>
</feature>
<dbReference type="SMR" id="A0A2S6NEK5"/>
<proteinExistence type="evidence at protein level"/>
<keyword evidence="13" id="KW-1185">Reference proteome</keyword>
<feature type="binding site" evidence="14">
    <location>
        <position position="81"/>
    </location>
    <ligand>
        <name>heme c</name>
        <dbReference type="ChEBI" id="CHEBI:61717"/>
        <label>1</label>
    </ligand>
</feature>
<feature type="binding site" evidence="14">
    <location>
        <position position="159"/>
    </location>
    <ligand>
        <name>heme c</name>
        <dbReference type="ChEBI" id="CHEBI:61717"/>
        <label>2</label>
        <note>covalent</note>
    </ligand>
</feature>
<keyword evidence="3 9" id="KW-0813">Transport</keyword>
<feature type="binding site" evidence="14">
    <location>
        <position position="98"/>
    </location>
    <ligand>
        <name>heme c</name>
        <dbReference type="ChEBI" id="CHEBI:61717"/>
        <label>1</label>
        <note>axial binding residue</note>
    </ligand>
    <ligandPart>
        <name>Fe</name>
        <dbReference type="ChEBI" id="CHEBI:18248"/>
    </ligandPart>
</feature>
<feature type="binding site" evidence="14">
    <location>
        <position position="274"/>
    </location>
    <ligand>
        <name>heme c</name>
        <dbReference type="ChEBI" id="CHEBI:61717"/>
        <label>3</label>
    </ligand>
</feature>
<feature type="binding site" evidence="14">
    <location>
        <position position="126"/>
    </location>
    <ligand>
        <name>heme c</name>
        <dbReference type="ChEBI" id="CHEBI:61717"/>
        <label>2</label>
    </ligand>
</feature>
<evidence type="ECO:0000313" key="12">
    <source>
        <dbReference type="EMBL" id="PPQ33043.1"/>
    </source>
</evidence>
<feature type="binding site" description="axial binding residue" evidence="11">
    <location>
        <position position="163"/>
    </location>
    <ligand>
        <name>heme</name>
        <dbReference type="ChEBI" id="CHEBI:30413"/>
        <label>2</label>
    </ligand>
    <ligandPart>
        <name>Fe</name>
        <dbReference type="ChEBI" id="CHEBI:18248"/>
    </ligandPart>
</feature>
<dbReference type="RefSeq" id="WP_104519674.1">
    <property type="nucleotide sequence ID" value="NZ_NHRY01000156.1"/>
</dbReference>
<feature type="binding site" evidence="14">
    <location>
        <position position="258"/>
    </location>
    <ligand>
        <name>heme c</name>
        <dbReference type="ChEBI" id="CHEBI:61717"/>
        <label>3</label>
    </ligand>
</feature>
<comment type="function">
    <text evidence="1 9">The reaction center of purple bacteria contains a tightly bound cytochrome molecule which re-reduces the photo oxidized primary electron donor.</text>
</comment>
<feature type="binding site" evidence="14">
    <location>
        <position position="153"/>
    </location>
    <ligand>
        <name>heme c</name>
        <dbReference type="ChEBI" id="CHEBI:61717"/>
        <label>3</label>
    </ligand>
</feature>
<feature type="binding site" evidence="14">
    <location>
        <position position="85"/>
    </location>
    <ligand>
        <name>heme c</name>
        <dbReference type="ChEBI" id="CHEBI:61717"/>
        <label>1</label>
    </ligand>
</feature>
<reference evidence="14" key="2">
    <citation type="journal article" date="2022" name="Commun. Biol.">
        <title>An LH1-RC photocomplex from an extremophilic phototroph provides insight into origins of two photosynthesis proteins.</title>
        <authorList>
            <person name="Tani K."/>
            <person name="Kanno R."/>
            <person name="Kurosawa K."/>
            <person name="Takaichi S."/>
            <person name="Nagashima K.V.P."/>
            <person name="Hall M."/>
            <person name="Yu L.J."/>
            <person name="Kimura Y."/>
            <person name="Madigan M.T."/>
            <person name="Mizoguchi A."/>
            <person name="Humbel B.M."/>
            <person name="Wang-Otomo Z.Y."/>
        </authorList>
    </citation>
    <scope>STRUCTURE BY ELECTRON MICROSCOPY (2.24 ANGSTROMS) IN COMPLEX WITH HEME C</scope>
</reference>
<feature type="binding site" description="covalent" evidence="10">
    <location>
        <position position="159"/>
    </location>
    <ligand>
        <name>heme</name>
        <dbReference type="ChEBI" id="CHEBI:30413"/>
        <label>2</label>
    </ligand>
</feature>
<dbReference type="GO" id="GO:0009055">
    <property type="term" value="F:electron transfer activity"/>
    <property type="evidence" value="ECO:0007669"/>
    <property type="project" value="InterPro"/>
</dbReference>
<keyword evidence="6 9" id="KW-0479">Metal-binding</keyword>
<feature type="binding site" evidence="14">
    <location>
        <position position="113"/>
    </location>
    <ligand>
        <name>heme c</name>
        <dbReference type="ChEBI" id="CHEBI:61717"/>
        <label>2</label>
    </ligand>
</feature>
<feature type="binding site" description="covalent" evidence="10">
    <location>
        <position position="162"/>
    </location>
    <ligand>
        <name>heme</name>
        <dbReference type="ChEBI" id="CHEBI:30413"/>
        <label>2</label>
    </ligand>
</feature>
<evidence type="ECO:0000256" key="10">
    <source>
        <dbReference type="PIRSR" id="PIRSR000017-1"/>
    </source>
</evidence>
<feature type="binding site" evidence="14">
    <location>
        <position position="152"/>
    </location>
    <ligand>
        <name>heme c</name>
        <dbReference type="ChEBI" id="CHEBI:61717"/>
        <label>3</label>
    </ligand>
</feature>
<dbReference type="Proteomes" id="UP000239724">
    <property type="component" value="Unassembled WGS sequence"/>
</dbReference>
<evidence type="ECO:0000256" key="1">
    <source>
        <dbReference type="ARBA" id="ARBA00003196"/>
    </source>
</evidence>
<comment type="caution">
    <text evidence="12">The sequence shown here is derived from an EMBL/GenBank/DDBJ whole genome shotgun (WGS) entry which is preliminary data.</text>
</comment>
<sequence>MNTGVQAALAAAAVAAVAVAGVVFGTFERPPIETVQRGARGLAMSELYNPRFLAETRAENVVPASLPRLPDVGLKAGEVYHNVQVLKDVSVGNFTRLMASMTTWVAPQQGCGYCHNTNNMASDAKYTKVVARRMIQMVQHINQDWKVHVMANAPTGVVCYTCHRGNPVPKNIWFNNPGPLQAGGYAEAEIGKNHPAPFANNSSLPLDPFTPFLEHAENIRVQATQALPGTDNSSIKQTYWTYALMASFTQALGVNCTYCHDSRLWESWDMAPPQRVTAWYGIRMVRDLNNNFLDPLKTTFPDYRRGPLGDSPKVWCATCHNGVYKPLFGKSMVTTFPELTKVSQ</sequence>
<feature type="binding site" description="covalent" evidence="10">
    <location>
        <position position="111"/>
    </location>
    <ligand>
        <name>heme</name>
        <dbReference type="ChEBI" id="CHEBI:30413"/>
        <label>1</label>
    </ligand>
</feature>
<feature type="binding site" evidence="14">
    <location>
        <position position="86"/>
    </location>
    <ligand>
        <name>heme c</name>
        <dbReference type="ChEBI" id="CHEBI:61717"/>
        <label>1</label>
    </ligand>
</feature>
<dbReference type="Gene3D" id="1.10.468.10">
    <property type="entry name" value="Photosynthetic Reaction Center, subunit C, domain 2"/>
    <property type="match status" value="2"/>
</dbReference>
<feature type="binding site" evidence="14">
    <location>
        <position position="163"/>
    </location>
    <ligand>
        <name>heme c</name>
        <dbReference type="ChEBI" id="CHEBI:61717"/>
        <label>2</label>
        <note>axial binding residue</note>
    </ligand>
    <ligandPart>
        <name>Fe</name>
        <dbReference type="ChEBI" id="CHEBI:18248"/>
    </ligandPart>
</feature>
<feature type="binding site" description="axial binding residue" evidence="11">
    <location>
        <position position="148"/>
    </location>
    <ligand>
        <name>heme</name>
        <dbReference type="ChEBI" id="CHEBI:30413"/>
        <label>4</label>
    </ligand>
    <ligandPart>
        <name>Fe</name>
        <dbReference type="ChEBI" id="CHEBI:18248"/>
    </ligandPart>
</feature>
<dbReference type="CDD" id="cd09224">
    <property type="entry name" value="CytoC_RC"/>
    <property type="match status" value="1"/>
</dbReference>
<evidence type="ECO:0000256" key="7">
    <source>
        <dbReference type="ARBA" id="ARBA00022982"/>
    </source>
</evidence>
<evidence type="ECO:0007829" key="14">
    <source>
        <dbReference type="PDB" id="7XXF"/>
    </source>
</evidence>
<feature type="binding site" description="axial binding residue" evidence="11">
    <location>
        <position position="245"/>
    </location>
    <ligand>
        <name>heme</name>
        <dbReference type="ChEBI" id="CHEBI:30413"/>
        <label>3</label>
    </ligand>
    <ligandPart>
        <name>Fe</name>
        <dbReference type="ChEBI" id="CHEBI:18248"/>
    </ligandPart>
</feature>
<dbReference type="EMDB" id="EMD-33501"/>
<keyword evidence="7 9" id="KW-0249">Electron transport</keyword>
<feature type="binding site" evidence="14">
    <location>
        <position position="84"/>
    </location>
    <ligand>
        <name>heme c</name>
        <dbReference type="ChEBI" id="CHEBI:61717"/>
        <label>1</label>
    </ligand>
</feature>
<feature type="binding site" evidence="14">
    <location>
        <position position="222"/>
    </location>
    <ligand>
        <name>heme c</name>
        <dbReference type="ChEBI" id="CHEBI:61717"/>
        <label>4</label>
    </ligand>
</feature>
<feature type="binding site" evidence="14">
    <location>
        <position position="115"/>
    </location>
    <ligand>
        <name>heme c</name>
        <dbReference type="ChEBI" id="CHEBI:61717"/>
        <label>1</label>
        <note>axial binding residue</note>
    </ligand>
    <ligandPart>
        <name>Fe</name>
        <dbReference type="ChEBI" id="CHEBI:18248"/>
    </ligandPart>
</feature>
<evidence type="ECO:0000256" key="4">
    <source>
        <dbReference type="ARBA" id="ARBA00022531"/>
    </source>
</evidence>
<feature type="binding site" evidence="14">
    <location>
        <position position="155"/>
    </location>
    <ligand>
        <name>heme c</name>
        <dbReference type="ChEBI" id="CHEBI:61717"/>
        <label>3</label>
    </ligand>
</feature>
<dbReference type="InterPro" id="IPR036280">
    <property type="entry name" value="Multihaem_cyt_sf"/>
</dbReference>
<feature type="binding site" description="covalent" evidence="10">
    <location>
        <position position="114"/>
    </location>
    <ligand>
        <name>heme</name>
        <dbReference type="ChEBI" id="CHEBI:30413"/>
        <label>1</label>
    </ligand>
</feature>
<dbReference type="GO" id="GO:0005506">
    <property type="term" value="F:iron ion binding"/>
    <property type="evidence" value="ECO:0007669"/>
    <property type="project" value="InterPro"/>
</dbReference>
<protein>
    <recommendedName>
        <fullName evidence="2 9">Photosynthetic reaction center cytochrome c subunit</fullName>
    </recommendedName>
</protein>
<feature type="binding site" evidence="14">
    <location>
        <position position="220"/>
    </location>
    <ligand>
        <name>heme c</name>
        <dbReference type="ChEBI" id="CHEBI:61717"/>
        <label>4</label>
    </ligand>
</feature>
<reference evidence="12 13" key="1">
    <citation type="journal article" date="2018" name="Arch. Microbiol.">
        <title>New insights into the metabolic potential of the phototrophic purple bacterium Rhodopila globiformis DSM 161(T) from its draft genome sequence and evidence for a vanadium-dependent nitrogenase.</title>
        <authorList>
            <person name="Imhoff J.F."/>
            <person name="Rahn T."/>
            <person name="Kunzel S."/>
            <person name="Neulinger S.C."/>
        </authorList>
    </citation>
    <scope>NUCLEOTIDE SEQUENCE [LARGE SCALE GENOMIC DNA]</scope>
    <source>
        <strain evidence="12 13">DSM 161</strain>
    </source>
</reference>
<feature type="binding site" description="axial binding residue" evidence="11">
    <location>
        <position position="98"/>
    </location>
    <ligand>
        <name>heme</name>
        <dbReference type="ChEBI" id="CHEBI:30413"/>
        <label>1</label>
    </ligand>
    <ligandPart>
        <name>Fe</name>
        <dbReference type="ChEBI" id="CHEBI:18248"/>
    </ligandPart>
</feature>
<feature type="binding site" description="axial binding residue" evidence="11">
    <location>
        <position position="134"/>
    </location>
    <ligand>
        <name>heme</name>
        <dbReference type="ChEBI" id="CHEBI:30413"/>
        <label>2</label>
    </ligand>
    <ligandPart>
        <name>Fe</name>
        <dbReference type="ChEBI" id="CHEBI:18248"/>
    </ligandPart>
</feature>